<evidence type="ECO:0000313" key="3">
    <source>
        <dbReference type="Proteomes" id="UP000694501"/>
    </source>
</evidence>
<dbReference type="PANTHER" id="PTHR30157">
    <property type="entry name" value="FERRIC REDUCTASE, NADPH-DEPENDENT"/>
    <property type="match status" value="1"/>
</dbReference>
<dbReference type="RefSeq" id="WP_211041823.1">
    <property type="nucleotide sequence ID" value="NZ_JAELVF020000001.1"/>
</dbReference>
<dbReference type="EMBL" id="JAELVF020000001">
    <property type="protein sequence ID" value="MBU7597594.1"/>
    <property type="molecule type" value="Genomic_DNA"/>
</dbReference>
<proteinExistence type="predicted"/>
<reference evidence="2" key="1">
    <citation type="submission" date="2021-06" db="EMBL/GenBank/DDBJ databases">
        <title>Sequencing of actinobacteria type strains.</title>
        <authorList>
            <person name="Nguyen G.-S."/>
            <person name="Wentzel A."/>
        </authorList>
    </citation>
    <scope>NUCLEOTIDE SEQUENCE</scope>
    <source>
        <strain evidence="2">P38-E01</strain>
    </source>
</reference>
<organism evidence="2 3">
    <name type="scientific">Streptomyces tardus</name>
    <dbReference type="NCBI Taxonomy" id="2780544"/>
    <lineage>
        <taxon>Bacteria</taxon>
        <taxon>Bacillati</taxon>
        <taxon>Actinomycetota</taxon>
        <taxon>Actinomycetes</taxon>
        <taxon>Kitasatosporales</taxon>
        <taxon>Streptomycetaceae</taxon>
        <taxon>Streptomyces</taxon>
    </lineage>
</organism>
<accession>A0A949JJZ4</accession>
<comment type="caution">
    <text evidence="2">The sequence shown here is derived from an EMBL/GenBank/DDBJ whole genome shotgun (WGS) entry which is preliminary data.</text>
</comment>
<keyword evidence="3" id="KW-1185">Reference proteome</keyword>
<dbReference type="Proteomes" id="UP000694501">
    <property type="component" value="Unassembled WGS sequence"/>
</dbReference>
<dbReference type="AlphaFoldDB" id="A0A949JJZ4"/>
<dbReference type="InterPro" id="IPR039374">
    <property type="entry name" value="SIP_fam"/>
</dbReference>
<sequence length="241" mass="25976">MARVPRFFASLSERRGFSATVTAVEHPSPGLLRIAFEGPELRTRPFAPCDVTAFRISSNDFRHYTPERVDAGAGRATILFHRHPLSAAPGLVFVEGLEVGSEVVLCGMASARNFRWTSPDSALAMGDSTTLGLMVGLTDRARAEGRALRVAVEVEAGDLAYVRGLLPDAVVVEETAEPGEALDKWLARSAPEIRKSGPSAVYLAGHGGSVQRQRAVLRESVGLDRRTIHTQPYWATGKVGL</sequence>
<dbReference type="Gene3D" id="2.40.30.10">
    <property type="entry name" value="Translation factors"/>
    <property type="match status" value="1"/>
</dbReference>
<dbReference type="PANTHER" id="PTHR30157:SF0">
    <property type="entry name" value="NADPH-DEPENDENT FERRIC-CHELATE REDUCTASE"/>
    <property type="match status" value="1"/>
</dbReference>
<dbReference type="InterPro" id="IPR039261">
    <property type="entry name" value="FNR_nucleotide-bd"/>
</dbReference>
<dbReference type="Gene3D" id="3.40.50.80">
    <property type="entry name" value="Nucleotide-binding domain of ferredoxin-NADP reductase (FNR) module"/>
    <property type="match status" value="1"/>
</dbReference>
<dbReference type="InterPro" id="IPR007037">
    <property type="entry name" value="SIP_rossman_dom"/>
</dbReference>
<protein>
    <submittedName>
        <fullName evidence="2">SIP domain-containing protein</fullName>
    </submittedName>
</protein>
<feature type="domain" description="SIP-like Rossmann fold" evidence="1">
    <location>
        <begin position="170"/>
        <end position="236"/>
    </location>
</feature>
<dbReference type="Pfam" id="PF04954">
    <property type="entry name" value="SIP"/>
    <property type="match status" value="1"/>
</dbReference>
<evidence type="ECO:0000259" key="1">
    <source>
        <dbReference type="Pfam" id="PF04954"/>
    </source>
</evidence>
<evidence type="ECO:0000313" key="2">
    <source>
        <dbReference type="EMBL" id="MBU7597594.1"/>
    </source>
</evidence>
<gene>
    <name evidence="2" type="ORF">JGS22_008155</name>
</gene>
<name>A0A949JJZ4_9ACTN</name>